<keyword evidence="4" id="KW-1185">Reference proteome</keyword>
<dbReference type="OrthoDB" id="9813479at2"/>
<dbReference type="PANTHER" id="PTHR43446">
    <property type="entry name" value="MEMBRANE PROTEIN-RELATED"/>
    <property type="match status" value="1"/>
</dbReference>
<keyword evidence="1" id="KW-0812">Transmembrane</keyword>
<keyword evidence="1" id="KW-1133">Transmembrane helix</keyword>
<dbReference type="InterPro" id="IPR001107">
    <property type="entry name" value="Band_7"/>
</dbReference>
<dbReference type="InParanoid" id="C7QEF1"/>
<evidence type="ECO:0000313" key="3">
    <source>
        <dbReference type="EMBL" id="ACU70842.1"/>
    </source>
</evidence>
<protein>
    <submittedName>
        <fullName evidence="3">Band 7 protein</fullName>
    </submittedName>
</protein>
<dbReference type="SUPFAM" id="SSF117892">
    <property type="entry name" value="Band 7/SPFH domain"/>
    <property type="match status" value="1"/>
</dbReference>
<accession>C7QEF1</accession>
<dbReference type="HOGENOM" id="CLU_053998_0_0_11"/>
<dbReference type="Gene3D" id="3.30.479.30">
    <property type="entry name" value="Band 7 domain"/>
    <property type="match status" value="1"/>
</dbReference>
<dbReference type="Pfam" id="PF01145">
    <property type="entry name" value="Band_7"/>
    <property type="match status" value="1"/>
</dbReference>
<feature type="transmembrane region" description="Helical" evidence="1">
    <location>
        <begin position="63"/>
        <end position="82"/>
    </location>
</feature>
<keyword evidence="1" id="KW-0472">Membrane</keyword>
<evidence type="ECO:0000313" key="4">
    <source>
        <dbReference type="Proteomes" id="UP000000851"/>
    </source>
</evidence>
<dbReference type="EMBL" id="CP001700">
    <property type="protein sequence ID" value="ACU70842.1"/>
    <property type="molecule type" value="Genomic_DNA"/>
</dbReference>
<evidence type="ECO:0000256" key="1">
    <source>
        <dbReference type="SAM" id="Phobius"/>
    </source>
</evidence>
<dbReference type="AlphaFoldDB" id="C7QEF1"/>
<dbReference type="InterPro" id="IPR036013">
    <property type="entry name" value="Band_7/SPFH_dom_sf"/>
</dbReference>
<dbReference type="KEGG" id="cai:Caci_1922"/>
<organism evidence="3 4">
    <name type="scientific">Catenulispora acidiphila (strain DSM 44928 / JCM 14897 / NBRC 102108 / NRRL B-24433 / ID139908)</name>
    <dbReference type="NCBI Taxonomy" id="479433"/>
    <lineage>
        <taxon>Bacteria</taxon>
        <taxon>Bacillati</taxon>
        <taxon>Actinomycetota</taxon>
        <taxon>Actinomycetes</taxon>
        <taxon>Catenulisporales</taxon>
        <taxon>Catenulisporaceae</taxon>
        <taxon>Catenulispora</taxon>
    </lineage>
</organism>
<proteinExistence type="predicted"/>
<gene>
    <name evidence="3" type="ordered locus">Caci_1922</name>
</gene>
<reference evidence="3 4" key="1">
    <citation type="journal article" date="2009" name="Stand. Genomic Sci.">
        <title>Complete genome sequence of Catenulispora acidiphila type strain (ID 139908).</title>
        <authorList>
            <person name="Copeland A."/>
            <person name="Lapidus A."/>
            <person name="Glavina Del Rio T."/>
            <person name="Nolan M."/>
            <person name="Lucas S."/>
            <person name="Chen F."/>
            <person name="Tice H."/>
            <person name="Cheng J.F."/>
            <person name="Bruce D."/>
            <person name="Goodwin L."/>
            <person name="Pitluck S."/>
            <person name="Mikhailova N."/>
            <person name="Pati A."/>
            <person name="Ivanova N."/>
            <person name="Mavromatis K."/>
            <person name="Chen A."/>
            <person name="Palaniappan K."/>
            <person name="Chain P."/>
            <person name="Land M."/>
            <person name="Hauser L."/>
            <person name="Chang Y.J."/>
            <person name="Jeffries C.D."/>
            <person name="Chertkov O."/>
            <person name="Brettin T."/>
            <person name="Detter J.C."/>
            <person name="Han C."/>
            <person name="Ali Z."/>
            <person name="Tindall B.J."/>
            <person name="Goker M."/>
            <person name="Bristow J."/>
            <person name="Eisen J.A."/>
            <person name="Markowitz V."/>
            <person name="Hugenholtz P."/>
            <person name="Kyrpides N.C."/>
            <person name="Klenk H.P."/>
        </authorList>
    </citation>
    <scope>NUCLEOTIDE SEQUENCE [LARGE SCALE GENOMIC DNA]</scope>
    <source>
        <strain evidence="4">DSM 44928 / JCM 14897 / NBRC 102108 / NRRL B-24433 / ID139908</strain>
    </source>
</reference>
<dbReference type="SMART" id="SM00244">
    <property type="entry name" value="PHB"/>
    <property type="match status" value="1"/>
</dbReference>
<dbReference type="Proteomes" id="UP000000851">
    <property type="component" value="Chromosome"/>
</dbReference>
<sequence length="309" mass="32893">MTTDQGGQEPTPVAEAAEVQAAEVPISEQSARDVSGWGALGAVIVLAGIAIAVAALTMDATRAWAVIPGGAGLFLLVGLTPVSPGQARVVTLFGQYVGTIRTTGLRWVNPLTSRRQVSTRVINSETATLKVNDADGNPVEIAAVVVWQVRDTAKAVYAVDDFNDFVAIQTETAVRHIAGGYPYDARTEGQVSLRQNADEITARMSEEIAERVVLAGINVIESRITRLSYAPEIAQAMLRRQQADAVVAARQRLVQGAVGMVRSALDALSEEDIVELDEERKAAMVSNLLVVLCSEQATQPVVNTGTLYQ</sequence>
<dbReference type="CDD" id="cd03402">
    <property type="entry name" value="SPFH_like_u2"/>
    <property type="match status" value="1"/>
</dbReference>
<dbReference type="RefSeq" id="WP_012786135.1">
    <property type="nucleotide sequence ID" value="NC_013131.1"/>
</dbReference>
<feature type="domain" description="Band 7" evidence="2">
    <location>
        <begin position="77"/>
        <end position="241"/>
    </location>
</feature>
<dbReference type="PANTHER" id="PTHR43446:SF1">
    <property type="entry name" value="BAND 7 DOMAIN-CONTAINING PROTEIN"/>
    <property type="match status" value="1"/>
</dbReference>
<dbReference type="eggNOG" id="COG0330">
    <property type="taxonomic scope" value="Bacteria"/>
</dbReference>
<evidence type="ECO:0000259" key="2">
    <source>
        <dbReference type="SMART" id="SM00244"/>
    </source>
</evidence>
<name>C7QEF1_CATAD</name>
<dbReference type="STRING" id="479433.Caci_1922"/>
<feature type="transmembrane region" description="Helical" evidence="1">
    <location>
        <begin position="37"/>
        <end position="56"/>
    </location>
</feature>